<dbReference type="EMBL" id="NMUH01000377">
    <property type="protein sequence ID" value="MQL78012.1"/>
    <property type="molecule type" value="Genomic_DNA"/>
</dbReference>
<keyword evidence="2" id="KW-0472">Membrane</keyword>
<accession>A0A843TYW7</accession>
<evidence type="ECO:0000313" key="3">
    <source>
        <dbReference type="EMBL" id="MQL78012.1"/>
    </source>
</evidence>
<feature type="compositionally biased region" description="Basic and acidic residues" evidence="1">
    <location>
        <begin position="67"/>
        <end position="79"/>
    </location>
</feature>
<evidence type="ECO:0000256" key="2">
    <source>
        <dbReference type="SAM" id="Phobius"/>
    </source>
</evidence>
<keyword evidence="4" id="KW-1185">Reference proteome</keyword>
<dbReference type="UniPathway" id="UPA00378"/>
<name>A0A843TYW7_COLES</name>
<feature type="region of interest" description="Disordered" evidence="1">
    <location>
        <begin position="54"/>
        <end position="80"/>
    </location>
</feature>
<dbReference type="OrthoDB" id="1158011at2759"/>
<dbReference type="AlphaFoldDB" id="A0A843TYW7"/>
<comment type="caution">
    <text evidence="3">The sequence shown here is derived from an EMBL/GenBank/DDBJ whole genome shotgun (WGS) entry which is preliminary data.</text>
</comment>
<sequence>HFPGAGGVPPCSPRACYSSWLTASIKSSSPLCPFGNLRVRRWLCGRDAPARSAHSARADGLGSPRYDGGKEPPETESGRWRWRSHFRGASSSSSSSSYFSSLLDGGSGGGGRVLLIMGFLSCLAWLYVAGRLWQDAENRMLLSGILQKSAGQRPKVLTLEDKLLGLGCKELAQTIVEAEMDLTLAKSQGYMRLNQSSYGKKFLAVIGVYTGFGSRLNRNTFRGSWMPTAER</sequence>
<evidence type="ECO:0008006" key="5">
    <source>
        <dbReference type="Google" id="ProtNLM"/>
    </source>
</evidence>
<dbReference type="Proteomes" id="UP000652761">
    <property type="component" value="Unassembled WGS sequence"/>
</dbReference>
<reference evidence="3" key="1">
    <citation type="submission" date="2017-07" db="EMBL/GenBank/DDBJ databases">
        <title>Taro Niue Genome Assembly and Annotation.</title>
        <authorList>
            <person name="Atibalentja N."/>
            <person name="Keating K."/>
            <person name="Fields C.J."/>
        </authorList>
    </citation>
    <scope>NUCLEOTIDE SEQUENCE</scope>
    <source>
        <strain evidence="3">Niue_2</strain>
        <tissue evidence="3">Leaf</tissue>
    </source>
</reference>
<feature type="non-terminal residue" evidence="3">
    <location>
        <position position="231"/>
    </location>
</feature>
<proteinExistence type="predicted"/>
<protein>
    <recommendedName>
        <fullName evidence="5">Hexosyltransferase</fullName>
    </recommendedName>
</protein>
<keyword evidence="2" id="KW-0812">Transmembrane</keyword>
<keyword evidence="2" id="KW-1133">Transmembrane helix</keyword>
<evidence type="ECO:0000256" key="1">
    <source>
        <dbReference type="SAM" id="MobiDB-lite"/>
    </source>
</evidence>
<gene>
    <name evidence="3" type="ORF">Taro_010423</name>
</gene>
<organism evidence="3 4">
    <name type="scientific">Colocasia esculenta</name>
    <name type="common">Wild taro</name>
    <name type="synonym">Arum esculentum</name>
    <dbReference type="NCBI Taxonomy" id="4460"/>
    <lineage>
        <taxon>Eukaryota</taxon>
        <taxon>Viridiplantae</taxon>
        <taxon>Streptophyta</taxon>
        <taxon>Embryophyta</taxon>
        <taxon>Tracheophyta</taxon>
        <taxon>Spermatophyta</taxon>
        <taxon>Magnoliopsida</taxon>
        <taxon>Liliopsida</taxon>
        <taxon>Araceae</taxon>
        <taxon>Aroideae</taxon>
        <taxon>Colocasieae</taxon>
        <taxon>Colocasia</taxon>
    </lineage>
</organism>
<feature type="transmembrane region" description="Helical" evidence="2">
    <location>
        <begin position="113"/>
        <end position="133"/>
    </location>
</feature>
<evidence type="ECO:0000313" key="4">
    <source>
        <dbReference type="Proteomes" id="UP000652761"/>
    </source>
</evidence>